<protein>
    <recommendedName>
        <fullName evidence="1">Retrotransposon gag domain-containing protein</fullName>
    </recommendedName>
</protein>
<reference evidence="2" key="1">
    <citation type="submission" date="2020-06" db="EMBL/GenBank/DDBJ databases">
        <authorList>
            <person name="Li T."/>
            <person name="Hu X."/>
            <person name="Zhang T."/>
            <person name="Song X."/>
            <person name="Zhang H."/>
            <person name="Dai N."/>
            <person name="Sheng W."/>
            <person name="Hou X."/>
            <person name="Wei L."/>
        </authorList>
    </citation>
    <scope>NUCLEOTIDE SEQUENCE</scope>
    <source>
        <strain evidence="2">K16</strain>
        <tissue evidence="2">Leaf</tissue>
    </source>
</reference>
<dbReference type="Pfam" id="PF03732">
    <property type="entry name" value="Retrotrans_gag"/>
    <property type="match status" value="1"/>
</dbReference>
<name>A0AAE2BZ38_9LAMI</name>
<keyword evidence="3" id="KW-1185">Reference proteome</keyword>
<feature type="domain" description="Retrotransposon gag" evidence="1">
    <location>
        <begin position="17"/>
        <end position="108"/>
    </location>
</feature>
<organism evidence="2 3">
    <name type="scientific">Sesamum angolense</name>
    <dbReference type="NCBI Taxonomy" id="2727404"/>
    <lineage>
        <taxon>Eukaryota</taxon>
        <taxon>Viridiplantae</taxon>
        <taxon>Streptophyta</taxon>
        <taxon>Embryophyta</taxon>
        <taxon>Tracheophyta</taxon>
        <taxon>Spermatophyta</taxon>
        <taxon>Magnoliopsida</taxon>
        <taxon>eudicotyledons</taxon>
        <taxon>Gunneridae</taxon>
        <taxon>Pentapetalae</taxon>
        <taxon>asterids</taxon>
        <taxon>lamiids</taxon>
        <taxon>Lamiales</taxon>
        <taxon>Pedaliaceae</taxon>
        <taxon>Sesamum</taxon>
    </lineage>
</organism>
<proteinExistence type="predicted"/>
<evidence type="ECO:0000313" key="3">
    <source>
        <dbReference type="Proteomes" id="UP001289374"/>
    </source>
</evidence>
<dbReference type="EMBL" id="JACGWL010000005">
    <property type="protein sequence ID" value="KAK4403083.1"/>
    <property type="molecule type" value="Genomic_DNA"/>
</dbReference>
<reference evidence="2" key="2">
    <citation type="journal article" date="2024" name="Plant">
        <title>Genomic evolution and insights into agronomic trait innovations of Sesamum species.</title>
        <authorList>
            <person name="Miao H."/>
            <person name="Wang L."/>
            <person name="Qu L."/>
            <person name="Liu H."/>
            <person name="Sun Y."/>
            <person name="Le M."/>
            <person name="Wang Q."/>
            <person name="Wei S."/>
            <person name="Zheng Y."/>
            <person name="Lin W."/>
            <person name="Duan Y."/>
            <person name="Cao H."/>
            <person name="Xiong S."/>
            <person name="Wang X."/>
            <person name="Wei L."/>
            <person name="Li C."/>
            <person name="Ma Q."/>
            <person name="Ju M."/>
            <person name="Zhao R."/>
            <person name="Li G."/>
            <person name="Mu C."/>
            <person name="Tian Q."/>
            <person name="Mei H."/>
            <person name="Zhang T."/>
            <person name="Gao T."/>
            <person name="Zhang H."/>
        </authorList>
    </citation>
    <scope>NUCLEOTIDE SEQUENCE</scope>
    <source>
        <strain evidence="2">K16</strain>
    </source>
</reference>
<gene>
    <name evidence="2" type="ORF">Sango_1049000</name>
</gene>
<accession>A0AAE2BZ38</accession>
<evidence type="ECO:0000259" key="1">
    <source>
        <dbReference type="Pfam" id="PF03732"/>
    </source>
</evidence>
<evidence type="ECO:0000313" key="2">
    <source>
        <dbReference type="EMBL" id="KAK4403083.1"/>
    </source>
</evidence>
<dbReference type="AlphaFoldDB" id="A0AAE2BZ38"/>
<sequence>MRTVLLIDETSLEAKMKLVVVHLKSKALQWYQMYMKARITREIPHWGEYVRALNDQFGTFSYEDPMLELVNLKQTCIVQEYMDKFDQLLSCLELLDTYAVSCFLGGLKTDISIPVRIKPKTMQETINLARLQEQENATSGRRNGRFQTFRHVFFS</sequence>
<dbReference type="Proteomes" id="UP001289374">
    <property type="component" value="Unassembled WGS sequence"/>
</dbReference>
<dbReference type="InterPro" id="IPR005162">
    <property type="entry name" value="Retrotrans_gag_dom"/>
</dbReference>
<comment type="caution">
    <text evidence="2">The sequence shown here is derived from an EMBL/GenBank/DDBJ whole genome shotgun (WGS) entry which is preliminary data.</text>
</comment>